<reference evidence="25" key="1">
    <citation type="journal article" date="2020" name="Fungal Divers.">
        <title>Resolving the Mortierellaceae phylogeny through synthesis of multi-gene phylogenetics and phylogenomics.</title>
        <authorList>
            <person name="Vandepol N."/>
            <person name="Liber J."/>
            <person name="Desiro A."/>
            <person name="Na H."/>
            <person name="Kennedy M."/>
            <person name="Barry K."/>
            <person name="Grigoriev I.V."/>
            <person name="Miller A.N."/>
            <person name="O'Donnell K."/>
            <person name="Stajich J.E."/>
            <person name="Bonito G."/>
        </authorList>
    </citation>
    <scope>NUCLEOTIDE SEQUENCE</scope>
    <source>
        <strain evidence="25">MES-2147</strain>
    </source>
</reference>
<dbReference type="InterPro" id="IPR015943">
    <property type="entry name" value="WD40/YVTN_repeat-like_dom_sf"/>
</dbReference>
<dbReference type="InterPro" id="IPR000731">
    <property type="entry name" value="SSD"/>
</dbReference>
<dbReference type="PROSITE" id="PS50082">
    <property type="entry name" value="WD_REPEATS_2"/>
    <property type="match status" value="2"/>
</dbReference>
<dbReference type="PROSITE" id="PS50156">
    <property type="entry name" value="SSD"/>
    <property type="match status" value="1"/>
</dbReference>
<feature type="compositionally biased region" description="Low complexity" evidence="22">
    <location>
        <begin position="299"/>
        <end position="314"/>
    </location>
</feature>
<dbReference type="InterPro" id="IPR053958">
    <property type="entry name" value="HMGCR/SNAP/NPC1-like_SSD"/>
</dbReference>
<dbReference type="Pfam" id="PF12349">
    <property type="entry name" value="Sterol-sensing"/>
    <property type="match status" value="1"/>
</dbReference>
<feature type="transmembrane region" description="Helical" evidence="23">
    <location>
        <begin position="210"/>
        <end position="232"/>
    </location>
</feature>
<dbReference type="GO" id="GO:0005789">
    <property type="term" value="C:endoplasmic reticulum membrane"/>
    <property type="evidence" value="ECO:0007669"/>
    <property type="project" value="UniProtKB-SubCell"/>
</dbReference>
<keyword evidence="17" id="KW-0325">Glycoprotein</keyword>
<dbReference type="OrthoDB" id="6510177at2759"/>
<organism evidence="25 26">
    <name type="scientific">Modicella reniformis</name>
    <dbReference type="NCBI Taxonomy" id="1440133"/>
    <lineage>
        <taxon>Eukaryota</taxon>
        <taxon>Fungi</taxon>
        <taxon>Fungi incertae sedis</taxon>
        <taxon>Mucoromycota</taxon>
        <taxon>Mortierellomycotina</taxon>
        <taxon>Mortierellomycetes</taxon>
        <taxon>Mortierellales</taxon>
        <taxon>Mortierellaceae</taxon>
        <taxon>Modicella</taxon>
    </lineage>
</organism>
<evidence type="ECO:0000256" key="11">
    <source>
        <dbReference type="ARBA" id="ARBA00022989"/>
    </source>
</evidence>
<dbReference type="InterPro" id="IPR030225">
    <property type="entry name" value="SCAP"/>
</dbReference>
<keyword evidence="8 23" id="KW-0812">Transmembrane</keyword>
<evidence type="ECO:0000256" key="12">
    <source>
        <dbReference type="ARBA" id="ARBA00023034"/>
    </source>
</evidence>
<feature type="domain" description="SSD" evidence="24">
    <location>
        <begin position="74"/>
        <end position="232"/>
    </location>
</feature>
<evidence type="ECO:0000256" key="5">
    <source>
        <dbReference type="ARBA" id="ARBA00019541"/>
    </source>
</evidence>
<feature type="compositionally biased region" description="Polar residues" evidence="22">
    <location>
        <begin position="925"/>
        <end position="948"/>
    </location>
</feature>
<dbReference type="Gene3D" id="2.130.10.10">
    <property type="entry name" value="YVTN repeat-like/Quinoprotein amine dehydrogenase"/>
    <property type="match status" value="2"/>
</dbReference>
<keyword evidence="18" id="KW-0753">Steroid metabolism</keyword>
<evidence type="ECO:0000256" key="3">
    <source>
        <dbReference type="ARBA" id="ARBA00004653"/>
    </source>
</evidence>
<keyword evidence="7 21" id="KW-0853">WD repeat</keyword>
<evidence type="ECO:0000313" key="26">
    <source>
        <dbReference type="Proteomes" id="UP000749646"/>
    </source>
</evidence>
<dbReference type="GO" id="GO:0032936">
    <property type="term" value="C:SREBP-SCAP complex"/>
    <property type="evidence" value="ECO:0007669"/>
    <property type="project" value="TreeGrafter"/>
</dbReference>
<dbReference type="InterPro" id="IPR019775">
    <property type="entry name" value="WD40_repeat_CS"/>
</dbReference>
<dbReference type="GO" id="GO:0008203">
    <property type="term" value="P:cholesterol metabolic process"/>
    <property type="evidence" value="ECO:0007669"/>
    <property type="project" value="UniProtKB-KW"/>
</dbReference>
<evidence type="ECO:0000256" key="7">
    <source>
        <dbReference type="ARBA" id="ARBA00022574"/>
    </source>
</evidence>
<dbReference type="SUPFAM" id="SSF82866">
    <property type="entry name" value="Multidrug efflux transporter AcrB transmembrane domain"/>
    <property type="match status" value="1"/>
</dbReference>
<evidence type="ECO:0000256" key="19">
    <source>
        <dbReference type="ARBA" id="ARBA00023329"/>
    </source>
</evidence>
<dbReference type="PANTHER" id="PTHR46378">
    <property type="entry name" value="STEROL REGULATORY ELEMENT-BINDING PROTEIN CLEAVAGE-ACTIVATING PROTEIN"/>
    <property type="match status" value="1"/>
</dbReference>
<evidence type="ECO:0000256" key="15">
    <source>
        <dbReference type="ARBA" id="ARBA00023136"/>
    </source>
</evidence>
<keyword evidence="16" id="KW-1207">Sterol metabolism</keyword>
<dbReference type="InterPro" id="IPR001680">
    <property type="entry name" value="WD40_rpt"/>
</dbReference>
<evidence type="ECO:0000256" key="20">
    <source>
        <dbReference type="ARBA" id="ARBA00045958"/>
    </source>
</evidence>
<evidence type="ECO:0000256" key="22">
    <source>
        <dbReference type="SAM" id="MobiDB-lite"/>
    </source>
</evidence>
<keyword evidence="26" id="KW-1185">Reference proteome</keyword>
<proteinExistence type="inferred from homology"/>
<comment type="similarity">
    <text evidence="4">Belongs to the WD repeat SCAP family.</text>
</comment>
<comment type="function">
    <text evidence="20">Escort protein required for cholesterol as well as lipid homeostasis. Regulates export of the SCAP-SREBP complex from the endoplasmic reticulum to the Golgi upon low cholesterol, thereby regulating the processing of sterol regulatory element-binding proteins (SREBPs) SREBF1/SREBP1 and SREBF2/SREBP2. At high sterol concentrations, formation of a ternary complex with INSIG (INSIG1 or INSIG2) leads to mask the ER export signal in SCAP, promoting retention of the complex in the endoplasmic reticulum. Low sterol concentrations trigger release of INSIG, a conformational change in the SSD domain of SCAP, unmasking of the ER export signal, promoting recruitment into COPII-coated vesicles and transport of the SCAP-SREBP to the Golgi: in the Golgi, SREBPs are then processed, releasing the transcription factor fragment of SREBPs from the membrane, its import into the nucleus and up-regulation of LDLR, INSIG1 and the mevalonate pathway. Binds cholesterol via its SSD domain.</text>
</comment>
<evidence type="ECO:0000256" key="18">
    <source>
        <dbReference type="ARBA" id="ARBA00023221"/>
    </source>
</evidence>
<keyword evidence="6" id="KW-0153">Cholesterol metabolism</keyword>
<evidence type="ECO:0000256" key="9">
    <source>
        <dbReference type="ARBA" id="ARBA00022737"/>
    </source>
</evidence>
<feature type="region of interest" description="Disordered" evidence="22">
    <location>
        <begin position="1028"/>
        <end position="1069"/>
    </location>
</feature>
<evidence type="ECO:0000259" key="24">
    <source>
        <dbReference type="PROSITE" id="PS50156"/>
    </source>
</evidence>
<dbReference type="PANTHER" id="PTHR46378:SF1">
    <property type="entry name" value="STEROL REGULATORY ELEMENT-BINDING PROTEIN CLEAVAGE-ACTIVATING PROTEIN"/>
    <property type="match status" value="1"/>
</dbReference>
<feature type="region of interest" description="Disordered" evidence="22">
    <location>
        <begin position="925"/>
        <end position="955"/>
    </location>
</feature>
<evidence type="ECO:0000256" key="10">
    <source>
        <dbReference type="ARBA" id="ARBA00022824"/>
    </source>
</evidence>
<dbReference type="GO" id="GO:0045540">
    <property type="term" value="P:regulation of cholesterol biosynthetic process"/>
    <property type="evidence" value="ECO:0007669"/>
    <property type="project" value="TreeGrafter"/>
</dbReference>
<keyword evidence="11 23" id="KW-1133">Transmembrane helix</keyword>
<gene>
    <name evidence="25" type="ORF">BGZ65_002289</name>
</gene>
<keyword evidence="13" id="KW-0443">Lipid metabolism</keyword>
<keyword evidence="14" id="KW-0446">Lipid-binding</keyword>
<evidence type="ECO:0000256" key="23">
    <source>
        <dbReference type="SAM" id="Phobius"/>
    </source>
</evidence>
<feature type="transmembrane region" description="Helical" evidence="23">
    <location>
        <begin position="468"/>
        <end position="501"/>
    </location>
</feature>
<feature type="transmembrane region" description="Helical" evidence="23">
    <location>
        <begin position="105"/>
        <end position="132"/>
    </location>
</feature>
<keyword evidence="12" id="KW-0333">Golgi apparatus</keyword>
<dbReference type="InterPro" id="IPR036322">
    <property type="entry name" value="WD40_repeat_dom_sf"/>
</dbReference>
<accession>A0A9P6STZ3</accession>
<sequence>MDTEDSDIKQHDLEQISSEDKDGNFAIPSSSLHVDGFQIPFMVRVTRVTTAPRRVSRRLVTEESAQLHTNISAEYWLLATAYFVMFFYISLSVGKVDLVKSKYGLGIAAVATVFVSLLMSIGICSVFGVTLTLMPWEILPFMIIVVGVENINILVHAVVETSLALPVRERVGLGLGTVGVSITLTLVSELCLLVVGAMTTIPAVQEFCTFAIAAVIMDYLLQMTFFITVISIDIRRLELSDLSTHPTVPCSRNPFGARHAPLKSGHIFSEVEASRYGDSHVASGPYPYEDEQMHHRRSGSSASHHSDGESTSSGKRAKPNRKLLARRLTTSPATRCGLSTQMLGVMGYLGYIYGTTNQPTTGEQDPIMVSYWRLVSTETASEFWRMVDPSHTGGYLEIGTPIVVSLEKPSNASHYSICHGIPDAQEIDDCDDGQDGTASYPGQGFEKSIRSEGLLDPKRHFKLLWDALIFIWLFAIWLVRVFVIPSIISAAAILLLLSYLLSPQRKLLVDLQWRFPFIVLPGDYQSKRKLMIEELLAQEALELGQELGPSVPLPGTVETLHQGGHKGDIDQMDISADGGLILTSSLDGVILLWNGSVGAEQRVPIARLEEDVQGVKGSSSKLPKSRPVKFLKLDPAGDIAIVGFGDGGVRVWRLDSIWHRLEGIGAGQVLRIRSSLELARELESTSDLSKLRVSSVCFWDSPSTRGTGLSTKDDSLLLVGYRDGQIWQWNLITGEGRCIMETKYRGGVAELAIIELNLKTRQDLGLRQKTYLVIAGKDGGIQCWSIINANPQVQKTWTLLWGHSGMGAGVSVLSLDTEMPMVAAGYSNGAIKVWDLEQGNIIWTLSRGSVGLNHPDRRHSQEHADNHQPSHQGAVTKICFHALEVEDERTGKPAPRVWLVISSSTDETVMVWMVEWEGMLCMPTLSQPGHDPSTSRQATSTLSNQVSPNAYDRRLPRTSSFGPNDSLWGSVHTAGSLSSSLPAPRLVGFMKQRGGKSMTVHNSYLYGVRRTESSATLVSDRVSPRKQSHASVLDAMSTSSSSIIRSRRKSDSHGLLTHPMATPEQAIPSSGSIKRGWELWEADLYNCIFKRVWELDLAVRTIDLQPSQPPDKGRSFAVKGAVEPRHVVARASESQGSIEPTGTASVIISTNGSSMAVPAFVNADPTLTSGHDVRPRLQRKSGSFTHQTGQRGYVFTAGLTKASQHPQPTSTASAEYSHVPYSTSSGFQDDGDPVLLPFVETRLVLGLSRRTNVQPTHHNHDAYGQGKEHNMKDIVIGFGNFIKIVRLQDEDEGENGDGLRN</sequence>
<dbReference type="GO" id="GO:0032933">
    <property type="term" value="P:SREBP signaling pathway"/>
    <property type="evidence" value="ECO:0007669"/>
    <property type="project" value="InterPro"/>
</dbReference>
<dbReference type="GO" id="GO:0012507">
    <property type="term" value="C:ER to Golgi transport vesicle membrane"/>
    <property type="evidence" value="ECO:0007669"/>
    <property type="project" value="UniProtKB-SubCell"/>
</dbReference>
<evidence type="ECO:0000256" key="4">
    <source>
        <dbReference type="ARBA" id="ARBA00007410"/>
    </source>
</evidence>
<feature type="region of interest" description="Disordered" evidence="22">
    <location>
        <begin position="284"/>
        <end position="322"/>
    </location>
</feature>
<feature type="transmembrane region" description="Helical" evidence="23">
    <location>
        <begin position="75"/>
        <end position="93"/>
    </location>
</feature>
<dbReference type="PROSITE" id="PS50294">
    <property type="entry name" value="WD_REPEATS_REGION"/>
    <property type="match status" value="1"/>
</dbReference>
<dbReference type="GO" id="GO:0032934">
    <property type="term" value="F:sterol binding"/>
    <property type="evidence" value="ECO:0007669"/>
    <property type="project" value="InterPro"/>
</dbReference>
<name>A0A9P6STZ3_9FUNG</name>
<dbReference type="EMBL" id="JAAAHW010000405">
    <property type="protein sequence ID" value="KAG0002830.1"/>
    <property type="molecule type" value="Genomic_DNA"/>
</dbReference>
<feature type="repeat" description="WD" evidence="21">
    <location>
        <begin position="562"/>
        <end position="594"/>
    </location>
</feature>
<dbReference type="Proteomes" id="UP000749646">
    <property type="component" value="Unassembled WGS sequence"/>
</dbReference>
<evidence type="ECO:0000256" key="6">
    <source>
        <dbReference type="ARBA" id="ARBA00022548"/>
    </source>
</evidence>
<evidence type="ECO:0000256" key="13">
    <source>
        <dbReference type="ARBA" id="ARBA00023098"/>
    </source>
</evidence>
<feature type="transmembrane region" description="Helical" evidence="23">
    <location>
        <begin position="171"/>
        <end position="198"/>
    </location>
</feature>
<evidence type="ECO:0000256" key="17">
    <source>
        <dbReference type="ARBA" id="ARBA00023180"/>
    </source>
</evidence>
<dbReference type="Pfam" id="PF00400">
    <property type="entry name" value="WD40"/>
    <property type="match status" value="1"/>
</dbReference>
<keyword evidence="10" id="KW-0256">Endoplasmic reticulum</keyword>
<keyword evidence="15 23" id="KW-0472">Membrane</keyword>
<dbReference type="SMART" id="SM00320">
    <property type="entry name" value="WD40"/>
    <property type="match status" value="6"/>
</dbReference>
<evidence type="ECO:0000256" key="14">
    <source>
        <dbReference type="ARBA" id="ARBA00023121"/>
    </source>
</evidence>
<feature type="transmembrane region" description="Helical" evidence="23">
    <location>
        <begin position="138"/>
        <end position="159"/>
    </location>
</feature>
<keyword evidence="19" id="KW-0968">Cytoplasmic vesicle</keyword>
<evidence type="ECO:0000313" key="25">
    <source>
        <dbReference type="EMBL" id="KAG0002830.1"/>
    </source>
</evidence>
<evidence type="ECO:0000256" key="21">
    <source>
        <dbReference type="PROSITE-ProRule" id="PRU00221"/>
    </source>
</evidence>
<evidence type="ECO:0000256" key="1">
    <source>
        <dbReference type="ARBA" id="ARBA00004477"/>
    </source>
</evidence>
<dbReference type="GO" id="GO:0000139">
    <property type="term" value="C:Golgi membrane"/>
    <property type="evidence" value="ECO:0007669"/>
    <property type="project" value="UniProtKB-SubCell"/>
</dbReference>
<feature type="repeat" description="WD" evidence="21">
    <location>
        <begin position="803"/>
        <end position="844"/>
    </location>
</feature>
<evidence type="ECO:0000256" key="2">
    <source>
        <dbReference type="ARBA" id="ARBA00004557"/>
    </source>
</evidence>
<evidence type="ECO:0000256" key="16">
    <source>
        <dbReference type="ARBA" id="ARBA00023166"/>
    </source>
</evidence>
<comment type="subcellular location">
    <subcellularLocation>
        <location evidence="2">Cytoplasmic vesicle</location>
        <location evidence="2">COPII-coated vesicle membrane</location>
        <topology evidence="2">Multi-pass membrane protein</topology>
    </subcellularLocation>
    <subcellularLocation>
        <location evidence="1">Endoplasmic reticulum membrane</location>
        <topology evidence="1">Multi-pass membrane protein</topology>
    </subcellularLocation>
    <subcellularLocation>
        <location evidence="3">Golgi apparatus membrane</location>
        <topology evidence="3">Multi-pass membrane protein</topology>
    </subcellularLocation>
</comment>
<protein>
    <recommendedName>
        <fullName evidence="5">Sterol regulatory element-binding protein cleavage-activating protein</fullName>
    </recommendedName>
</protein>
<evidence type="ECO:0000256" key="8">
    <source>
        <dbReference type="ARBA" id="ARBA00022692"/>
    </source>
</evidence>
<dbReference type="PROSITE" id="PS00678">
    <property type="entry name" value="WD_REPEATS_1"/>
    <property type="match status" value="1"/>
</dbReference>
<dbReference type="SUPFAM" id="SSF50978">
    <property type="entry name" value="WD40 repeat-like"/>
    <property type="match status" value="1"/>
</dbReference>
<keyword evidence="9" id="KW-0677">Repeat</keyword>
<comment type="caution">
    <text evidence="25">The sequence shown here is derived from an EMBL/GenBank/DDBJ whole genome shotgun (WGS) entry which is preliminary data.</text>
</comment>